<accession>A0A2V4TT69</accession>
<dbReference type="Gene3D" id="2.60.120.260">
    <property type="entry name" value="Galactose-binding domain-like"/>
    <property type="match status" value="1"/>
</dbReference>
<dbReference type="InterPro" id="IPR000383">
    <property type="entry name" value="Xaa-Pro-like_dom"/>
</dbReference>
<keyword evidence="2" id="KW-0732">Signal</keyword>
<sequence length="600" mass="66143">MRLTRLAPLAAAFFIAFAQPARAVRVDSGVPGMLFDHDVPVAMNDGAKLSINIYRPDKPGRYPVLMLMGPYGKDTSMADAPAYRTSWAKLIAKYPDLCKKSSCRYIRFEAPDPERWVPNGYVVIHADVRGAGASPGVLDPFSPRETQDYATLITWAAHQPWSTGKVGLLGTSFQAINQYQVAALKPEGLAAILPWEGAFDQYREIAYYGGILNVAWQFWWEHQVVPNQNGNAGTPLIDSIGGGKDTGLPLSQARLKDNRIDPVGAFARHPFDDAWYRGRTPDGRRITVPLLDVANWTDWSTQGYLAAASRQKWLRIQTGDHLTPFYSDEALALQKRFFDHFLKGIDNGWEQEPRVAVQVRRPDGTTWRDEKAWPLPDTNWQPYYLDAASGSMDPALEAAPTAAKSWPGSGEGLTFTTAPFTNETEFTGPVALRLWVSSSTADMDIFAAVRLIDPEGRDVTFMGNSDPNVPLDLGYLRGSHRAVDPAKSTAWQPFHPHLAAEPMTPGQLYPVDVEFTEPTSILIPRGYRLALTIQGKDFGYGPGAPVVHAKDYALPDDSHSGLFFAAHPNRDPALYGGTDTVVTGSQHASYLLLPHVPPRS</sequence>
<dbReference type="InterPro" id="IPR013736">
    <property type="entry name" value="Xaa-Pro_dipept_C"/>
</dbReference>
<dbReference type="NCBIfam" id="TIGR00976">
    <property type="entry name" value="CocE_NonD"/>
    <property type="match status" value="1"/>
</dbReference>
<name>A0A2V4TT69_9BURK</name>
<dbReference type="SMART" id="SM00939">
    <property type="entry name" value="PepX_C"/>
    <property type="match status" value="1"/>
</dbReference>
<evidence type="ECO:0000256" key="2">
    <source>
        <dbReference type="SAM" id="SignalP"/>
    </source>
</evidence>
<organism evidence="4 5">
    <name type="scientific">Paraburkholderia silvatlantica</name>
    <dbReference type="NCBI Taxonomy" id="321895"/>
    <lineage>
        <taxon>Bacteria</taxon>
        <taxon>Pseudomonadati</taxon>
        <taxon>Pseudomonadota</taxon>
        <taxon>Betaproteobacteria</taxon>
        <taxon>Burkholderiales</taxon>
        <taxon>Burkholderiaceae</taxon>
        <taxon>Paraburkholderia</taxon>
    </lineage>
</organism>
<protein>
    <recommendedName>
        <fullName evidence="3">Xaa-Pro dipeptidyl-peptidase C-terminal domain-containing protein</fullName>
    </recommendedName>
</protein>
<dbReference type="PANTHER" id="PTHR43056">
    <property type="entry name" value="PEPTIDASE S9 PROLYL OLIGOPEPTIDASE"/>
    <property type="match status" value="1"/>
</dbReference>
<feature type="domain" description="Xaa-Pro dipeptidyl-peptidase C-terminal" evidence="3">
    <location>
        <begin position="335"/>
        <end position="592"/>
    </location>
</feature>
<evidence type="ECO:0000256" key="1">
    <source>
        <dbReference type="ARBA" id="ARBA00022801"/>
    </source>
</evidence>
<comment type="caution">
    <text evidence="4">The sequence shown here is derived from an EMBL/GenBank/DDBJ whole genome shotgun (WGS) entry which is preliminary data.</text>
</comment>
<dbReference type="OrthoDB" id="9806163at2"/>
<dbReference type="Gene3D" id="1.10.3020.20">
    <property type="match status" value="1"/>
</dbReference>
<dbReference type="Pfam" id="PF08530">
    <property type="entry name" value="PepX_C"/>
    <property type="match status" value="1"/>
</dbReference>
<evidence type="ECO:0000313" key="5">
    <source>
        <dbReference type="Proteomes" id="UP000247772"/>
    </source>
</evidence>
<feature type="signal peptide" evidence="2">
    <location>
        <begin position="1"/>
        <end position="23"/>
    </location>
</feature>
<dbReference type="InterPro" id="IPR008979">
    <property type="entry name" value="Galactose-bd-like_sf"/>
</dbReference>
<dbReference type="InterPro" id="IPR005674">
    <property type="entry name" value="CocE/Ser_esterase"/>
</dbReference>
<dbReference type="EMBL" id="QJSQ01000032">
    <property type="protein sequence ID" value="PYE15772.1"/>
    <property type="molecule type" value="Genomic_DNA"/>
</dbReference>
<dbReference type="PANTHER" id="PTHR43056:SF10">
    <property type="entry name" value="COCE_NOND FAMILY, PUTATIVE (AFU_ORTHOLOGUE AFUA_7G00600)-RELATED"/>
    <property type="match status" value="1"/>
</dbReference>
<dbReference type="Pfam" id="PF02129">
    <property type="entry name" value="Peptidase_S15"/>
    <property type="match status" value="1"/>
</dbReference>
<dbReference type="SUPFAM" id="SSF53474">
    <property type="entry name" value="alpha/beta-Hydrolases"/>
    <property type="match status" value="1"/>
</dbReference>
<feature type="chain" id="PRO_5016161549" description="Xaa-Pro dipeptidyl-peptidase C-terminal domain-containing protein" evidence="2">
    <location>
        <begin position="24"/>
        <end position="600"/>
    </location>
</feature>
<dbReference type="Proteomes" id="UP000247772">
    <property type="component" value="Unassembled WGS sequence"/>
</dbReference>
<dbReference type="InterPro" id="IPR029058">
    <property type="entry name" value="AB_hydrolase_fold"/>
</dbReference>
<dbReference type="RefSeq" id="WP_110857222.1">
    <property type="nucleotide sequence ID" value="NZ_QJSQ01000032.1"/>
</dbReference>
<keyword evidence="1" id="KW-0378">Hydrolase</keyword>
<dbReference type="SUPFAM" id="SSF49785">
    <property type="entry name" value="Galactose-binding domain-like"/>
    <property type="match status" value="1"/>
</dbReference>
<proteinExistence type="predicted"/>
<dbReference type="Gene3D" id="3.40.50.1820">
    <property type="entry name" value="alpha/beta hydrolase"/>
    <property type="match status" value="1"/>
</dbReference>
<reference evidence="4 5" key="1">
    <citation type="submission" date="2018-06" db="EMBL/GenBank/DDBJ databases">
        <title>Genomic Encyclopedia of Type Strains, Phase IV (KMG-V): Genome sequencing to study the core and pangenomes of soil and plant-associated prokaryotes.</title>
        <authorList>
            <person name="Whitman W."/>
        </authorList>
    </citation>
    <scope>NUCLEOTIDE SEQUENCE [LARGE SCALE GENOMIC DNA]</scope>
    <source>
        <strain evidence="4 5">SRCL-318</strain>
    </source>
</reference>
<dbReference type="InterPro" id="IPR050585">
    <property type="entry name" value="Xaa-Pro_dipeptidyl-ppase/CocE"/>
</dbReference>
<evidence type="ECO:0000259" key="3">
    <source>
        <dbReference type="SMART" id="SM00939"/>
    </source>
</evidence>
<evidence type="ECO:0000313" key="4">
    <source>
        <dbReference type="EMBL" id="PYE15772.1"/>
    </source>
</evidence>
<dbReference type="AlphaFoldDB" id="A0A2V4TT69"/>
<dbReference type="GO" id="GO:0008239">
    <property type="term" value="F:dipeptidyl-peptidase activity"/>
    <property type="evidence" value="ECO:0007669"/>
    <property type="project" value="InterPro"/>
</dbReference>
<gene>
    <name evidence="4" type="ORF">C7410_13284</name>
</gene>